<dbReference type="PANTHER" id="PTHR44846:SF17">
    <property type="entry name" value="GNTR-FAMILY TRANSCRIPTIONAL REGULATOR"/>
    <property type="match status" value="1"/>
</dbReference>
<dbReference type="RefSeq" id="WP_190129555.1">
    <property type="nucleotide sequence ID" value="NZ_BNBD01000004.1"/>
</dbReference>
<protein>
    <recommendedName>
        <fullName evidence="4">HTH gntR-type domain-containing protein</fullName>
    </recommendedName>
</protein>
<dbReference type="AlphaFoldDB" id="A0A919B3G0"/>
<proteinExistence type="predicted"/>
<sequence>MSGSSPRGTYLRIAETLRQQLNAGEIEEALPSEAALMRAHAVSRTTVRRALQTLAAEGLIEALPGVGWQVQGGVATPSLVAQVRTELAVGGFQIGGTFHSEAALCERFGVSRTAVRKALGQLEGEGLLEPVHGKGRIVKALPPGAGNP</sequence>
<dbReference type="GO" id="GO:0045892">
    <property type="term" value="P:negative regulation of DNA-templated transcription"/>
    <property type="evidence" value="ECO:0007669"/>
    <property type="project" value="TreeGrafter"/>
</dbReference>
<dbReference type="InterPro" id="IPR050679">
    <property type="entry name" value="Bact_HTH_transcr_reg"/>
</dbReference>
<dbReference type="GO" id="GO:0003700">
    <property type="term" value="F:DNA-binding transcription factor activity"/>
    <property type="evidence" value="ECO:0007669"/>
    <property type="project" value="InterPro"/>
</dbReference>
<evidence type="ECO:0000256" key="2">
    <source>
        <dbReference type="ARBA" id="ARBA00023125"/>
    </source>
</evidence>
<dbReference type="SUPFAM" id="SSF46785">
    <property type="entry name" value="Winged helix' DNA-binding domain"/>
    <property type="match status" value="2"/>
</dbReference>
<dbReference type="PRINTS" id="PR00035">
    <property type="entry name" value="HTHGNTR"/>
</dbReference>
<reference evidence="5" key="2">
    <citation type="submission" date="2020-09" db="EMBL/GenBank/DDBJ databases">
        <authorList>
            <person name="Sun Q."/>
            <person name="Ohkuma M."/>
        </authorList>
    </citation>
    <scope>NUCLEOTIDE SEQUENCE</scope>
    <source>
        <strain evidence="5">JCM 4059</strain>
    </source>
</reference>
<gene>
    <name evidence="5" type="ORF">GCM10010218_24430</name>
</gene>
<evidence type="ECO:0000259" key="4">
    <source>
        <dbReference type="PROSITE" id="PS50949"/>
    </source>
</evidence>
<evidence type="ECO:0000256" key="1">
    <source>
        <dbReference type="ARBA" id="ARBA00023015"/>
    </source>
</evidence>
<dbReference type="Gene3D" id="1.10.10.10">
    <property type="entry name" value="Winged helix-like DNA-binding domain superfamily/Winged helix DNA-binding domain"/>
    <property type="match status" value="2"/>
</dbReference>
<reference evidence="5" key="1">
    <citation type="journal article" date="2014" name="Int. J. Syst. Evol. Microbiol.">
        <title>Complete genome sequence of Corynebacterium casei LMG S-19264T (=DSM 44701T), isolated from a smear-ripened cheese.</title>
        <authorList>
            <consortium name="US DOE Joint Genome Institute (JGI-PGF)"/>
            <person name="Walter F."/>
            <person name="Albersmeier A."/>
            <person name="Kalinowski J."/>
            <person name="Ruckert C."/>
        </authorList>
    </citation>
    <scope>NUCLEOTIDE SEQUENCE</scope>
    <source>
        <strain evidence="5">JCM 4059</strain>
    </source>
</reference>
<evidence type="ECO:0000256" key="3">
    <source>
        <dbReference type="ARBA" id="ARBA00023163"/>
    </source>
</evidence>
<evidence type="ECO:0000313" key="5">
    <source>
        <dbReference type="EMBL" id="GHF42404.1"/>
    </source>
</evidence>
<comment type="caution">
    <text evidence="5">The sequence shown here is derived from an EMBL/GenBank/DDBJ whole genome shotgun (WGS) entry which is preliminary data.</text>
</comment>
<dbReference type="EMBL" id="BNBD01000004">
    <property type="protein sequence ID" value="GHF42404.1"/>
    <property type="molecule type" value="Genomic_DNA"/>
</dbReference>
<keyword evidence="3" id="KW-0804">Transcription</keyword>
<keyword evidence="6" id="KW-1185">Reference proteome</keyword>
<accession>A0A919B3G0</accession>
<dbReference type="Pfam" id="PF00392">
    <property type="entry name" value="GntR"/>
    <property type="match status" value="2"/>
</dbReference>
<dbReference type="GO" id="GO:0003677">
    <property type="term" value="F:DNA binding"/>
    <property type="evidence" value="ECO:0007669"/>
    <property type="project" value="UniProtKB-KW"/>
</dbReference>
<organism evidence="5 6">
    <name type="scientific">Streptomyces mashuensis</name>
    <dbReference type="NCBI Taxonomy" id="33904"/>
    <lineage>
        <taxon>Bacteria</taxon>
        <taxon>Bacillati</taxon>
        <taxon>Actinomycetota</taxon>
        <taxon>Actinomycetes</taxon>
        <taxon>Kitasatosporales</taxon>
        <taxon>Streptomycetaceae</taxon>
        <taxon>Streptomyces</taxon>
    </lineage>
</organism>
<dbReference type="Proteomes" id="UP000638313">
    <property type="component" value="Unassembled WGS sequence"/>
</dbReference>
<dbReference type="InterPro" id="IPR000524">
    <property type="entry name" value="Tscrpt_reg_HTH_GntR"/>
</dbReference>
<evidence type="ECO:0000313" key="6">
    <source>
        <dbReference type="Proteomes" id="UP000638313"/>
    </source>
</evidence>
<dbReference type="PANTHER" id="PTHR44846">
    <property type="entry name" value="MANNOSYL-D-GLYCERATE TRANSPORT/METABOLISM SYSTEM REPRESSOR MNGR-RELATED"/>
    <property type="match status" value="1"/>
</dbReference>
<feature type="domain" description="HTH gntR-type" evidence="4">
    <location>
        <begin position="73"/>
        <end position="141"/>
    </location>
</feature>
<dbReference type="InterPro" id="IPR036388">
    <property type="entry name" value="WH-like_DNA-bd_sf"/>
</dbReference>
<dbReference type="PROSITE" id="PS50949">
    <property type="entry name" value="HTH_GNTR"/>
    <property type="match status" value="2"/>
</dbReference>
<keyword evidence="2" id="KW-0238">DNA-binding</keyword>
<feature type="domain" description="HTH gntR-type" evidence="4">
    <location>
        <begin position="7"/>
        <end position="73"/>
    </location>
</feature>
<dbReference type="InterPro" id="IPR036390">
    <property type="entry name" value="WH_DNA-bd_sf"/>
</dbReference>
<dbReference type="SMART" id="SM00345">
    <property type="entry name" value="HTH_GNTR"/>
    <property type="match status" value="2"/>
</dbReference>
<keyword evidence="1" id="KW-0805">Transcription regulation</keyword>
<name>A0A919B3G0_9ACTN</name>
<dbReference type="CDD" id="cd07377">
    <property type="entry name" value="WHTH_GntR"/>
    <property type="match status" value="2"/>
</dbReference>